<comment type="caution">
    <text evidence="1">The sequence shown here is derived from an EMBL/GenBank/DDBJ whole genome shotgun (WGS) entry which is preliminary data.</text>
</comment>
<evidence type="ECO:0008006" key="3">
    <source>
        <dbReference type="Google" id="ProtNLM"/>
    </source>
</evidence>
<reference evidence="1" key="1">
    <citation type="journal article" date="2023" name="Insect Mol. Biol.">
        <title>Genome sequencing provides insights into the evolution of gene families encoding plant cell wall-degrading enzymes in longhorned beetles.</title>
        <authorList>
            <person name="Shin N.R."/>
            <person name="Okamura Y."/>
            <person name="Kirsch R."/>
            <person name="Pauchet Y."/>
        </authorList>
    </citation>
    <scope>NUCLEOTIDE SEQUENCE</scope>
    <source>
        <strain evidence="1">RBIC_L_NR</strain>
    </source>
</reference>
<dbReference type="AlphaFoldDB" id="A0AAV8WSI2"/>
<keyword evidence="2" id="KW-1185">Reference proteome</keyword>
<protein>
    <recommendedName>
        <fullName evidence="3">DEUBAD domain-containing protein</fullName>
    </recommendedName>
</protein>
<dbReference type="EMBL" id="JANEYF010004975">
    <property type="protein sequence ID" value="KAJ8929519.1"/>
    <property type="molecule type" value="Genomic_DNA"/>
</dbReference>
<name>A0AAV8WSI2_9CUCU</name>
<organism evidence="1 2">
    <name type="scientific">Rhamnusium bicolor</name>
    <dbReference type="NCBI Taxonomy" id="1586634"/>
    <lineage>
        <taxon>Eukaryota</taxon>
        <taxon>Metazoa</taxon>
        <taxon>Ecdysozoa</taxon>
        <taxon>Arthropoda</taxon>
        <taxon>Hexapoda</taxon>
        <taxon>Insecta</taxon>
        <taxon>Pterygota</taxon>
        <taxon>Neoptera</taxon>
        <taxon>Endopterygota</taxon>
        <taxon>Coleoptera</taxon>
        <taxon>Polyphaga</taxon>
        <taxon>Cucujiformia</taxon>
        <taxon>Chrysomeloidea</taxon>
        <taxon>Cerambycidae</taxon>
        <taxon>Lepturinae</taxon>
        <taxon>Rhagiini</taxon>
        <taxon>Rhamnusium</taxon>
    </lineage>
</organism>
<accession>A0AAV8WSI2</accession>
<evidence type="ECO:0000313" key="2">
    <source>
        <dbReference type="Proteomes" id="UP001162156"/>
    </source>
</evidence>
<sequence length="146" mass="16155">MEKSTFNILGESLATKSLENLKSGSCGSSSFNILEDSKAGLGSYTSDNQKTSVPLKTSLKYNILENPQENLGAYVDNTQTELLNLQDMLNNLSSNELSAFFNIMENSEPNNFKESRDLANFCESIQNEDMDNSLGNGKYGTKKNDR</sequence>
<proteinExistence type="predicted"/>
<evidence type="ECO:0000313" key="1">
    <source>
        <dbReference type="EMBL" id="KAJ8929519.1"/>
    </source>
</evidence>
<dbReference type="Proteomes" id="UP001162156">
    <property type="component" value="Unassembled WGS sequence"/>
</dbReference>
<gene>
    <name evidence="1" type="ORF">NQ314_017777</name>
</gene>